<dbReference type="Proteomes" id="UP001220217">
    <property type="component" value="Chromosome"/>
</dbReference>
<evidence type="ECO:0000313" key="2">
    <source>
        <dbReference type="Proteomes" id="UP001220217"/>
    </source>
</evidence>
<sequence>MIKNKFIKNIHLTLMGFEVDSFRDYAKYIESSFQKELSFFEEGAKDLPEEIVDEYWDHYIDEAIQYSKDFPRIMRNSLFVSIYSFLEDKIVELCTSNDDSGGNPNFWNIKKAIDYLKKDLGLDVPKGTKEWQYITHAIRIRNCIVHCNGVVSRSSDRVNLENSIKAIDFVNQEDGRIILDSGFCLEFLENVHSFLRQLYQIEN</sequence>
<name>A0ABD7WU76_PRIAR</name>
<protein>
    <recommendedName>
        <fullName evidence="3">RiboL-PSP-HEPN domain-containing protein</fullName>
    </recommendedName>
</protein>
<gene>
    <name evidence="1" type="ORF">PWO00_23785</name>
</gene>
<organism evidence="1 2">
    <name type="scientific">Priestia aryabhattai</name>
    <name type="common">Bacillus aryabhattai</name>
    <dbReference type="NCBI Taxonomy" id="412384"/>
    <lineage>
        <taxon>Bacteria</taxon>
        <taxon>Bacillati</taxon>
        <taxon>Bacillota</taxon>
        <taxon>Bacilli</taxon>
        <taxon>Bacillales</taxon>
        <taxon>Bacillaceae</taxon>
        <taxon>Priestia</taxon>
    </lineage>
</organism>
<proteinExistence type="predicted"/>
<dbReference type="AlphaFoldDB" id="A0ABD7WU76"/>
<accession>A0ABD7WU76</accession>
<evidence type="ECO:0008006" key="3">
    <source>
        <dbReference type="Google" id="ProtNLM"/>
    </source>
</evidence>
<evidence type="ECO:0000313" key="1">
    <source>
        <dbReference type="EMBL" id="WEA43818.1"/>
    </source>
</evidence>
<dbReference type="EMBL" id="CP118718">
    <property type="protein sequence ID" value="WEA43818.1"/>
    <property type="molecule type" value="Genomic_DNA"/>
</dbReference>
<dbReference type="RefSeq" id="WP_275036529.1">
    <property type="nucleotide sequence ID" value="NZ_CP118718.1"/>
</dbReference>
<reference evidence="1 2" key="1">
    <citation type="submission" date="2023-02" db="EMBL/GenBank/DDBJ databases">
        <title>Complete genome sequence of Priestia aryabhattai G5MAi6, a methanol-tolerant strain isolated from tap water in Hong Kong.</title>
        <authorList>
            <person name="Leung K.M."/>
            <person name="Lai G.K.K."/>
            <person name="Griffin S.D.J."/>
        </authorList>
    </citation>
    <scope>NUCLEOTIDE SEQUENCE [LARGE SCALE GENOMIC DNA]</scope>
    <source>
        <strain evidence="1 2">G5MAi6</strain>
    </source>
</reference>